<dbReference type="GO" id="GO:0006281">
    <property type="term" value="P:DNA repair"/>
    <property type="evidence" value="ECO:0007669"/>
    <property type="project" value="TreeGrafter"/>
</dbReference>
<proteinExistence type="inferred from homology"/>
<comment type="pathway">
    <text evidence="2">Organic acid metabolism; glycolate biosynthesis; glycolate from 2-phosphoglycolate: step 1/1.</text>
</comment>
<reference evidence="5 6" key="1">
    <citation type="submission" date="2016-10" db="EMBL/GenBank/DDBJ databases">
        <authorList>
            <person name="de Groot N.N."/>
        </authorList>
    </citation>
    <scope>NUCLEOTIDE SEQUENCE [LARGE SCALE GENOMIC DNA]</scope>
    <source>
        <strain evidence="5 6">DSM 19033</strain>
    </source>
</reference>
<organism evidence="5 6">
    <name type="scientific">Pedobacter hartonius</name>
    <dbReference type="NCBI Taxonomy" id="425514"/>
    <lineage>
        <taxon>Bacteria</taxon>
        <taxon>Pseudomonadati</taxon>
        <taxon>Bacteroidota</taxon>
        <taxon>Sphingobacteriia</taxon>
        <taxon>Sphingobacteriales</taxon>
        <taxon>Sphingobacteriaceae</taxon>
        <taxon>Pedobacter</taxon>
    </lineage>
</organism>
<dbReference type="InterPro" id="IPR050155">
    <property type="entry name" value="HAD-like_hydrolase_sf"/>
</dbReference>
<name>A0A1H4EBS7_9SPHI</name>
<dbReference type="Proteomes" id="UP000198850">
    <property type="component" value="Unassembled WGS sequence"/>
</dbReference>
<dbReference type="PANTHER" id="PTHR43434:SF1">
    <property type="entry name" value="PHOSPHOGLYCOLATE PHOSPHATASE"/>
    <property type="match status" value="1"/>
</dbReference>
<dbReference type="RefSeq" id="WP_090556825.1">
    <property type="nucleotide sequence ID" value="NZ_FNRA01000005.1"/>
</dbReference>
<dbReference type="InterPro" id="IPR023214">
    <property type="entry name" value="HAD_sf"/>
</dbReference>
<dbReference type="STRING" id="425514.SAMN05443550_105339"/>
<dbReference type="PANTHER" id="PTHR43434">
    <property type="entry name" value="PHOSPHOGLYCOLATE PHOSPHATASE"/>
    <property type="match status" value="1"/>
</dbReference>
<dbReference type="Gene3D" id="3.40.50.1000">
    <property type="entry name" value="HAD superfamily/HAD-like"/>
    <property type="match status" value="1"/>
</dbReference>
<accession>A0A1H4EBS7</accession>
<dbReference type="Pfam" id="PF00702">
    <property type="entry name" value="Hydrolase"/>
    <property type="match status" value="1"/>
</dbReference>
<comment type="catalytic activity">
    <reaction evidence="1">
        <text>2-phosphoglycolate + H2O = glycolate + phosphate</text>
        <dbReference type="Rhea" id="RHEA:14369"/>
        <dbReference type="ChEBI" id="CHEBI:15377"/>
        <dbReference type="ChEBI" id="CHEBI:29805"/>
        <dbReference type="ChEBI" id="CHEBI:43474"/>
        <dbReference type="ChEBI" id="CHEBI:58033"/>
        <dbReference type="EC" id="3.1.3.18"/>
    </reaction>
</comment>
<dbReference type="SFLD" id="SFLDS00003">
    <property type="entry name" value="Haloacid_Dehalogenase"/>
    <property type="match status" value="1"/>
</dbReference>
<dbReference type="InterPro" id="IPR036412">
    <property type="entry name" value="HAD-like_sf"/>
</dbReference>
<dbReference type="EMBL" id="FNRA01000005">
    <property type="protein sequence ID" value="SEA82396.1"/>
    <property type="molecule type" value="Genomic_DNA"/>
</dbReference>
<evidence type="ECO:0000313" key="5">
    <source>
        <dbReference type="EMBL" id="SEA82396.1"/>
    </source>
</evidence>
<keyword evidence="6" id="KW-1185">Reference proteome</keyword>
<evidence type="ECO:0000256" key="4">
    <source>
        <dbReference type="ARBA" id="ARBA00013078"/>
    </source>
</evidence>
<dbReference type="EC" id="3.1.3.18" evidence="4"/>
<evidence type="ECO:0000256" key="2">
    <source>
        <dbReference type="ARBA" id="ARBA00004818"/>
    </source>
</evidence>
<evidence type="ECO:0000256" key="3">
    <source>
        <dbReference type="ARBA" id="ARBA00006171"/>
    </source>
</evidence>
<protein>
    <recommendedName>
        <fullName evidence="4">phosphoglycolate phosphatase</fullName>
        <ecNumber evidence="4">3.1.3.18</ecNumber>
    </recommendedName>
</protein>
<evidence type="ECO:0000313" key="6">
    <source>
        <dbReference type="Proteomes" id="UP000198850"/>
    </source>
</evidence>
<dbReference type="SFLD" id="SFLDG01129">
    <property type="entry name" value="C1.5:_HAD__Beta-PGM__Phosphata"/>
    <property type="match status" value="1"/>
</dbReference>
<sequence length="228" mass="26074">MKYIIFDIDGTLTDTTAIDDHCYTQAIEEVFNFRDFSTEYGDYQHTTDSGIIDQLFRERLGRSFSEKERDSFILHFCKLLEQEYKKQPGCIMEINKAGKIVEALCGEKDISVGLATGGWRESAQFKLRCAGINIERCTAASFAQDAMARQDIIGHTIRKMNLQHGLEMDLSNIVYIGDGNWDYLATRELGIQFIGIENRRLEHLTDIIKITDYDELHQHIGLYANSIG</sequence>
<dbReference type="GO" id="GO:0008967">
    <property type="term" value="F:phosphoglycolate phosphatase activity"/>
    <property type="evidence" value="ECO:0007669"/>
    <property type="project" value="UniProtKB-EC"/>
</dbReference>
<dbReference type="Gene3D" id="1.10.150.240">
    <property type="entry name" value="Putative phosphatase, domain 2"/>
    <property type="match status" value="1"/>
</dbReference>
<dbReference type="AlphaFoldDB" id="A0A1H4EBS7"/>
<dbReference type="InterPro" id="IPR023198">
    <property type="entry name" value="PGP-like_dom2"/>
</dbReference>
<evidence type="ECO:0000256" key="1">
    <source>
        <dbReference type="ARBA" id="ARBA00000830"/>
    </source>
</evidence>
<gene>
    <name evidence="5" type="ORF">SAMN05443550_105339</name>
</gene>
<dbReference type="SUPFAM" id="SSF56784">
    <property type="entry name" value="HAD-like"/>
    <property type="match status" value="1"/>
</dbReference>
<comment type="similarity">
    <text evidence="3">Belongs to the HAD-like hydrolase superfamily. CbbY/CbbZ/Gph/YieH family.</text>
</comment>
<dbReference type="OrthoDB" id="9807630at2"/>